<comment type="caution">
    <text evidence="11">The sequence shown here is derived from an EMBL/GenBank/DDBJ whole genome shotgun (WGS) entry which is preliminary data.</text>
</comment>
<reference evidence="11 12" key="1">
    <citation type="submission" date="2019-11" db="EMBL/GenBank/DDBJ databases">
        <title>Whole genome sequencing identifies a novel species of the genus Arsenicicoccus isolated from human blood.</title>
        <authorList>
            <person name="Jeong J.H."/>
            <person name="Kweon O.J."/>
            <person name="Kim H.R."/>
            <person name="Kim T.-H."/>
            <person name="Ha S.-M."/>
            <person name="Lee M.-K."/>
        </authorList>
    </citation>
    <scope>NUCLEOTIDE SEQUENCE [LARGE SCALE GENOMIC DNA]</scope>
    <source>
        <strain evidence="11 12">MKL-02</strain>
    </source>
</reference>
<dbReference type="NCBIfam" id="TIGR00711">
    <property type="entry name" value="efflux_EmrB"/>
    <property type="match status" value="1"/>
</dbReference>
<keyword evidence="6 9" id="KW-1133">Transmembrane helix</keyword>
<feature type="transmembrane region" description="Helical" evidence="9">
    <location>
        <begin position="248"/>
        <end position="267"/>
    </location>
</feature>
<feature type="transmembrane region" description="Helical" evidence="9">
    <location>
        <begin position="288"/>
        <end position="310"/>
    </location>
</feature>
<keyword evidence="3" id="KW-0813">Transport</keyword>
<dbReference type="PANTHER" id="PTHR42718:SF42">
    <property type="entry name" value="EXPORT PROTEIN"/>
    <property type="match status" value="1"/>
</dbReference>
<evidence type="ECO:0000313" key="11">
    <source>
        <dbReference type="EMBL" id="MTB73406.1"/>
    </source>
</evidence>
<dbReference type="GO" id="GO:0005886">
    <property type="term" value="C:plasma membrane"/>
    <property type="evidence" value="ECO:0007669"/>
    <property type="project" value="UniProtKB-SubCell"/>
</dbReference>
<dbReference type="InterPro" id="IPR011701">
    <property type="entry name" value="MFS"/>
</dbReference>
<evidence type="ECO:0000256" key="5">
    <source>
        <dbReference type="ARBA" id="ARBA00022692"/>
    </source>
</evidence>
<feature type="region of interest" description="Disordered" evidence="8">
    <location>
        <begin position="1"/>
        <end position="21"/>
    </location>
</feature>
<accession>A0A6I3J1U4</accession>
<evidence type="ECO:0000256" key="4">
    <source>
        <dbReference type="ARBA" id="ARBA00022475"/>
    </source>
</evidence>
<feature type="compositionally biased region" description="Pro residues" evidence="8">
    <location>
        <begin position="1"/>
        <end position="17"/>
    </location>
</feature>
<feature type="transmembrane region" description="Helical" evidence="9">
    <location>
        <begin position="352"/>
        <end position="372"/>
    </location>
</feature>
<feature type="transmembrane region" description="Helical" evidence="9">
    <location>
        <begin position="378"/>
        <end position="397"/>
    </location>
</feature>
<dbReference type="Proteomes" id="UP000431092">
    <property type="component" value="Unassembled WGS sequence"/>
</dbReference>
<organism evidence="11 12">
    <name type="scientific">Arsenicicoccus cauae</name>
    <dbReference type="NCBI Taxonomy" id="2663847"/>
    <lineage>
        <taxon>Bacteria</taxon>
        <taxon>Bacillati</taxon>
        <taxon>Actinomycetota</taxon>
        <taxon>Actinomycetes</taxon>
        <taxon>Micrococcales</taxon>
        <taxon>Intrasporangiaceae</taxon>
        <taxon>Arsenicicoccus</taxon>
    </lineage>
</organism>
<feature type="transmembrane region" description="Helical" evidence="9">
    <location>
        <begin position="216"/>
        <end position="233"/>
    </location>
</feature>
<feature type="transmembrane region" description="Helical" evidence="9">
    <location>
        <begin position="96"/>
        <end position="123"/>
    </location>
</feature>
<feature type="transmembrane region" description="Helical" evidence="9">
    <location>
        <begin position="322"/>
        <end position="345"/>
    </location>
</feature>
<dbReference type="InterPro" id="IPR020846">
    <property type="entry name" value="MFS_dom"/>
</dbReference>
<feature type="transmembrane region" description="Helical" evidence="9">
    <location>
        <begin position="154"/>
        <end position="172"/>
    </location>
</feature>
<keyword evidence="7 9" id="KW-0472">Membrane</keyword>
<evidence type="ECO:0000256" key="9">
    <source>
        <dbReference type="SAM" id="Phobius"/>
    </source>
</evidence>
<dbReference type="RefSeq" id="WP_375804532.1">
    <property type="nucleotide sequence ID" value="NZ_WLVL01000057.1"/>
</dbReference>
<dbReference type="EMBL" id="WLVL01000057">
    <property type="protein sequence ID" value="MTB73406.1"/>
    <property type="molecule type" value="Genomic_DNA"/>
</dbReference>
<dbReference type="GO" id="GO:0022857">
    <property type="term" value="F:transmembrane transporter activity"/>
    <property type="evidence" value="ECO:0007669"/>
    <property type="project" value="InterPro"/>
</dbReference>
<evidence type="ECO:0000256" key="8">
    <source>
        <dbReference type="SAM" id="MobiDB-lite"/>
    </source>
</evidence>
<feature type="transmembrane region" description="Helical" evidence="9">
    <location>
        <begin position="31"/>
        <end position="57"/>
    </location>
</feature>
<feature type="transmembrane region" description="Helical" evidence="9">
    <location>
        <begin position="129"/>
        <end position="147"/>
    </location>
</feature>
<keyword evidence="12" id="KW-1185">Reference proteome</keyword>
<keyword evidence="4" id="KW-1003">Cell membrane</keyword>
<evidence type="ECO:0000259" key="10">
    <source>
        <dbReference type="PROSITE" id="PS50850"/>
    </source>
</evidence>
<dbReference type="Gene3D" id="1.20.1720.10">
    <property type="entry name" value="Multidrug resistance protein D"/>
    <property type="match status" value="1"/>
</dbReference>
<proteinExistence type="inferred from homology"/>
<evidence type="ECO:0000256" key="3">
    <source>
        <dbReference type="ARBA" id="ARBA00022448"/>
    </source>
</evidence>
<dbReference type="InterPro" id="IPR036259">
    <property type="entry name" value="MFS_trans_sf"/>
</dbReference>
<dbReference type="Gene3D" id="1.20.1250.20">
    <property type="entry name" value="MFS general substrate transporter like domains"/>
    <property type="match status" value="1"/>
</dbReference>
<feature type="transmembrane region" description="Helical" evidence="9">
    <location>
        <begin position="184"/>
        <end position="204"/>
    </location>
</feature>
<evidence type="ECO:0000256" key="7">
    <source>
        <dbReference type="ARBA" id="ARBA00023136"/>
    </source>
</evidence>
<name>A0A6I3J1U4_9MICO</name>
<dbReference type="PANTHER" id="PTHR42718">
    <property type="entry name" value="MAJOR FACILITATOR SUPERFAMILY MULTIDRUG TRANSPORTER MFSC"/>
    <property type="match status" value="1"/>
</dbReference>
<feature type="transmembrane region" description="Helical" evidence="9">
    <location>
        <begin position="478"/>
        <end position="496"/>
    </location>
</feature>
<feature type="domain" description="Major facilitator superfamily (MFS) profile" evidence="10">
    <location>
        <begin position="30"/>
        <end position="501"/>
    </location>
</feature>
<sequence>MTSPEPGPAPATAPPAPEAVDPRAARPWPALWALCLGFFMILVDSTIVTVAMPALMVGLHADIGQAVWVTSAYLLAYAVPLLITGRLGDRYGPKRVYLVGLVTFTLASLWCGLTGTITGLIVARVVQGLGAALMSPQTMSVITRLFTPQTRGQAMGLWGAVAGVATLVGPIVGGVLVDTLGWEWIFFINVPVGLLAMVLAWRLVPMLPTHQHRFDWIGVVLSAVGLFCIVFGIEEGHSYDWSTITGPITVWRLIGLGVLVMIGFVVWQARQRSEPLVPLRLFRDRNFSVANVAITTVGFAVTSTMFPIMIWAQSVRGLSPTAAALLMAPMAVISGGLAPVVGRLVAQTHPRLLAGIGLVSYAVSLVWMRGVLRADVPLWQLLLPAALLGVANGFMWAPLSTSATANLDRREAGAGSGVYNTTRQIGAVLGSAAIALAMEDRLAAHLPGTSATAPTTSASGATVPPQVAEAFSAAMGDALMVPAAVILVGAVVVMAFERPRHQRA</sequence>
<dbReference type="AlphaFoldDB" id="A0A6I3J1U4"/>
<comment type="similarity">
    <text evidence="2">Belongs to the major facilitator superfamily. EmrB family.</text>
</comment>
<feature type="transmembrane region" description="Helical" evidence="9">
    <location>
        <begin position="63"/>
        <end position="84"/>
    </location>
</feature>
<evidence type="ECO:0000256" key="2">
    <source>
        <dbReference type="ARBA" id="ARBA00008537"/>
    </source>
</evidence>
<dbReference type="FunFam" id="1.20.1720.10:FF:000021">
    <property type="entry name" value="Drug resistance transporter, EmrB/QacA subfamily"/>
    <property type="match status" value="1"/>
</dbReference>
<evidence type="ECO:0000256" key="6">
    <source>
        <dbReference type="ARBA" id="ARBA00022989"/>
    </source>
</evidence>
<keyword evidence="5 9" id="KW-0812">Transmembrane</keyword>
<evidence type="ECO:0000313" key="12">
    <source>
        <dbReference type="Proteomes" id="UP000431092"/>
    </source>
</evidence>
<feature type="transmembrane region" description="Helical" evidence="9">
    <location>
        <begin position="418"/>
        <end position="438"/>
    </location>
</feature>
<protein>
    <submittedName>
        <fullName evidence="11">DHA2 family efflux MFS transporter permease subunit</fullName>
    </submittedName>
</protein>
<dbReference type="Pfam" id="PF07690">
    <property type="entry name" value="MFS_1"/>
    <property type="match status" value="1"/>
</dbReference>
<comment type="subcellular location">
    <subcellularLocation>
        <location evidence="1">Cell membrane</location>
        <topology evidence="1">Multi-pass membrane protein</topology>
    </subcellularLocation>
</comment>
<dbReference type="PRINTS" id="PR01036">
    <property type="entry name" value="TCRTETB"/>
</dbReference>
<evidence type="ECO:0000256" key="1">
    <source>
        <dbReference type="ARBA" id="ARBA00004651"/>
    </source>
</evidence>
<gene>
    <name evidence="11" type="ORF">GGG17_15845</name>
</gene>
<dbReference type="PROSITE" id="PS50850">
    <property type="entry name" value="MFS"/>
    <property type="match status" value="1"/>
</dbReference>
<dbReference type="InterPro" id="IPR004638">
    <property type="entry name" value="EmrB-like"/>
</dbReference>
<dbReference type="SUPFAM" id="SSF103473">
    <property type="entry name" value="MFS general substrate transporter"/>
    <property type="match status" value="1"/>
</dbReference>